<dbReference type="PANTHER" id="PTHR37693">
    <property type="entry name" value="PHOSPHATIDYLGLYCEROL LYSYLTRANSFERASE"/>
    <property type="match status" value="1"/>
</dbReference>
<dbReference type="STRING" id="1121256.SAMN02746089_01225"/>
<dbReference type="RefSeq" id="WP_073342817.1">
    <property type="nucleotide sequence ID" value="NZ_FQVH01000011.1"/>
</dbReference>
<keyword evidence="6" id="KW-0808">Transferase</keyword>
<dbReference type="EC" id="2.3.2.3" evidence="6"/>
<dbReference type="AlphaFoldDB" id="A0A1M4YKN1"/>
<feature type="transmembrane region" description="Helical" evidence="6">
    <location>
        <begin position="126"/>
        <end position="144"/>
    </location>
</feature>
<keyword evidence="5 6" id="KW-0472">Membrane</keyword>
<evidence type="ECO:0000256" key="1">
    <source>
        <dbReference type="ARBA" id="ARBA00004651"/>
    </source>
</evidence>
<keyword evidence="3 6" id="KW-0812">Transmembrane</keyword>
<dbReference type="InterPro" id="IPR022791">
    <property type="entry name" value="L-PG_synthase/AglD"/>
</dbReference>
<dbReference type="GO" id="GO:0046677">
    <property type="term" value="P:response to antibiotic"/>
    <property type="evidence" value="ECO:0007669"/>
    <property type="project" value="UniProtKB-KW"/>
</dbReference>
<sequence>MSYLNKKNYIYILLTIFISFFTLYIIFKITNENSLVYLKRLDAKYISIIMAVIFSSLFIDTIRVSELLNAMGEDLPFWYLIKFNLSMFFITAVTPFGSGSLPLAIYLFNKKKIAPNKGLMIFTSKLLFSGIFFGTIPPILLIFFRKQIQMNGYILYFGLLASCISTFLLIVMIYIILKPEMVIAVIRWFNSLNLSKKYNLDRYCQIAIDETIEYNKRFKELFSVGNNFRLLSGQLVYSVVYWILFYSIAPIILIALKIHFNWFAVVARQFIFYDVLSYNFIPSGAGIMEVGFTAIFSHEVPKAMLGIFIGIWRFFTYHVYLLISSIGFSLTLREYSSQKV</sequence>
<dbReference type="GO" id="GO:0050071">
    <property type="term" value="F:phosphatidylglycerol lysyltransferase activity"/>
    <property type="evidence" value="ECO:0007669"/>
    <property type="project" value="UniProtKB-EC"/>
</dbReference>
<evidence type="ECO:0000313" key="8">
    <source>
        <dbReference type="Proteomes" id="UP000184088"/>
    </source>
</evidence>
<comment type="catalytic activity">
    <reaction evidence="6">
        <text>L-lysyl-tRNA(Lys) + a 1,2-diacyl-sn-glycero-3-phospho-(1'-sn-glycerol) = a 1,2-diacyl-sn-glycero-3-phospho-1'-(3'-O-L-lysyl)-sn-glycerol + tRNA(Lys)</text>
        <dbReference type="Rhea" id="RHEA:10668"/>
        <dbReference type="Rhea" id="RHEA-COMP:9696"/>
        <dbReference type="Rhea" id="RHEA-COMP:9697"/>
        <dbReference type="ChEBI" id="CHEBI:64716"/>
        <dbReference type="ChEBI" id="CHEBI:75792"/>
        <dbReference type="ChEBI" id="CHEBI:78442"/>
        <dbReference type="ChEBI" id="CHEBI:78529"/>
        <dbReference type="EC" id="2.3.2.3"/>
    </reaction>
</comment>
<proteinExistence type="inferred from homology"/>
<feature type="transmembrane region" description="Helical" evidence="6">
    <location>
        <begin position="276"/>
        <end position="297"/>
    </location>
</feature>
<keyword evidence="8" id="KW-1185">Reference proteome</keyword>
<keyword evidence="6" id="KW-0046">Antibiotic resistance</keyword>
<accession>A0A1M4YKN1</accession>
<evidence type="ECO:0000256" key="2">
    <source>
        <dbReference type="ARBA" id="ARBA00022475"/>
    </source>
</evidence>
<evidence type="ECO:0000256" key="4">
    <source>
        <dbReference type="ARBA" id="ARBA00022989"/>
    </source>
</evidence>
<evidence type="ECO:0000256" key="6">
    <source>
        <dbReference type="RuleBase" id="RU363042"/>
    </source>
</evidence>
<dbReference type="NCBIfam" id="TIGR00374">
    <property type="entry name" value="flippase-like domain"/>
    <property type="match status" value="1"/>
</dbReference>
<feature type="transmembrane region" description="Helical" evidence="6">
    <location>
        <begin position="235"/>
        <end position="256"/>
    </location>
</feature>
<evidence type="ECO:0000256" key="5">
    <source>
        <dbReference type="ARBA" id="ARBA00023136"/>
    </source>
</evidence>
<dbReference type="Pfam" id="PF03706">
    <property type="entry name" value="LPG_synthase_TM"/>
    <property type="match status" value="1"/>
</dbReference>
<dbReference type="Proteomes" id="UP000184088">
    <property type="component" value="Unassembled WGS sequence"/>
</dbReference>
<feature type="transmembrane region" description="Helical" evidence="6">
    <location>
        <begin position="43"/>
        <end position="62"/>
    </location>
</feature>
<dbReference type="OrthoDB" id="9810654at2"/>
<evidence type="ECO:0000313" key="7">
    <source>
        <dbReference type="EMBL" id="SHF06319.1"/>
    </source>
</evidence>
<evidence type="ECO:0000256" key="3">
    <source>
        <dbReference type="ARBA" id="ARBA00022692"/>
    </source>
</evidence>
<comment type="similarity">
    <text evidence="6">Belongs to the LPG synthase family.</text>
</comment>
<gene>
    <name evidence="6" type="primary">mprF</name>
    <name evidence="7" type="ORF">SAMN02746089_01225</name>
</gene>
<name>A0A1M4YKN1_9THEO</name>
<dbReference type="EMBL" id="FQVH01000011">
    <property type="protein sequence ID" value="SHF06319.1"/>
    <property type="molecule type" value="Genomic_DNA"/>
</dbReference>
<feature type="transmembrane region" description="Helical" evidence="6">
    <location>
        <begin position="303"/>
        <end position="323"/>
    </location>
</feature>
<dbReference type="PANTHER" id="PTHR37693:SF1">
    <property type="entry name" value="INTEGRAL MEMBRANE PROTEIN"/>
    <property type="match status" value="1"/>
</dbReference>
<feature type="transmembrane region" description="Helical" evidence="6">
    <location>
        <begin position="9"/>
        <end position="27"/>
    </location>
</feature>
<keyword evidence="4 6" id="KW-1133">Transmembrane helix</keyword>
<protein>
    <recommendedName>
        <fullName evidence="6">Phosphatidylglycerol lysyltransferase</fullName>
        <ecNumber evidence="6">2.3.2.3</ecNumber>
    </recommendedName>
    <alternativeName>
        <fullName evidence="6">Lysylphosphatidylglycerol synthase</fullName>
    </alternativeName>
</protein>
<dbReference type="GO" id="GO:0005886">
    <property type="term" value="C:plasma membrane"/>
    <property type="evidence" value="ECO:0007669"/>
    <property type="project" value="UniProtKB-SubCell"/>
</dbReference>
<feature type="transmembrane region" description="Helical" evidence="6">
    <location>
        <begin position="83"/>
        <end position="106"/>
    </location>
</feature>
<dbReference type="GO" id="GO:0006629">
    <property type="term" value="P:lipid metabolic process"/>
    <property type="evidence" value="ECO:0007669"/>
    <property type="project" value="UniProtKB-KW"/>
</dbReference>
<keyword evidence="6" id="KW-0443">Lipid metabolism</keyword>
<keyword evidence="2" id="KW-1003">Cell membrane</keyword>
<comment type="subcellular location">
    <subcellularLocation>
        <location evidence="1 6">Cell membrane</location>
        <topology evidence="1 6">Multi-pass membrane protein</topology>
    </subcellularLocation>
</comment>
<feature type="transmembrane region" description="Helical" evidence="6">
    <location>
        <begin position="153"/>
        <end position="177"/>
    </location>
</feature>
<reference evidence="7 8" key="1">
    <citation type="submission" date="2016-11" db="EMBL/GenBank/DDBJ databases">
        <authorList>
            <person name="Jaros S."/>
            <person name="Januszkiewicz K."/>
            <person name="Wedrychowicz H."/>
        </authorList>
    </citation>
    <scope>NUCLEOTIDE SEQUENCE [LARGE SCALE GENOMIC DNA]</scope>
    <source>
        <strain evidence="7 8">DSM 17918</strain>
    </source>
</reference>
<organism evidence="7 8">
    <name type="scientific">Caldanaerobius fijiensis DSM 17918</name>
    <dbReference type="NCBI Taxonomy" id="1121256"/>
    <lineage>
        <taxon>Bacteria</taxon>
        <taxon>Bacillati</taxon>
        <taxon>Bacillota</taxon>
        <taxon>Clostridia</taxon>
        <taxon>Thermoanaerobacterales</taxon>
        <taxon>Thermoanaerobacteraceae</taxon>
        <taxon>Caldanaerobius</taxon>
    </lineage>
</organism>
<comment type="function">
    <text evidence="6">Catalyzes the transfer of a lysyl group from L-lysyl-tRNA(Lys) to membrane-bound phosphatidylglycerol (PG), which produces lysylphosphatidylglycerol (LPG), a major component of the bacterial membrane with a positive net charge. LPG synthesis contributes to bacterial virulence as it is involved in the resistance mechanism against cationic antimicrobial peptides (CAMP) produces by the host's immune system (defensins, cathelicidins) and by the competing microorganisms.</text>
</comment>